<dbReference type="AlphaFoldDB" id="A0A6J6KBP5"/>
<dbReference type="Gene3D" id="3.20.20.70">
    <property type="entry name" value="Aldolase class I"/>
    <property type="match status" value="1"/>
</dbReference>
<dbReference type="GO" id="GO:0047444">
    <property type="term" value="F:N-acylneuraminate-9-phosphate synthase activity"/>
    <property type="evidence" value="ECO:0007669"/>
    <property type="project" value="TreeGrafter"/>
</dbReference>
<dbReference type="InterPro" id="IPR057736">
    <property type="entry name" value="SAF_PseI/NeuA/NeuB"/>
</dbReference>
<gene>
    <name evidence="2" type="ORF">UFOPK1684_01043</name>
    <name evidence="3" type="ORF">UFOPK2158_00912</name>
</gene>
<dbReference type="SMART" id="SM00858">
    <property type="entry name" value="SAF"/>
    <property type="match status" value="1"/>
</dbReference>
<dbReference type="PROSITE" id="PS50844">
    <property type="entry name" value="AFP_LIKE"/>
    <property type="match status" value="1"/>
</dbReference>
<dbReference type="InterPro" id="IPR013785">
    <property type="entry name" value="Aldolase_TIM"/>
</dbReference>
<dbReference type="InterPro" id="IPR006190">
    <property type="entry name" value="SAF_AFP_Neu5Ac"/>
</dbReference>
<dbReference type="PANTHER" id="PTHR42966">
    <property type="entry name" value="N-ACETYLNEURAMINATE SYNTHASE"/>
    <property type="match status" value="1"/>
</dbReference>
<dbReference type="Gene3D" id="3.90.1210.10">
    <property type="entry name" value="Antifreeze-like/N-acetylneuraminic acid synthase C-terminal domain"/>
    <property type="match status" value="1"/>
</dbReference>
<dbReference type="SUPFAM" id="SSF51569">
    <property type="entry name" value="Aldolase"/>
    <property type="match status" value="1"/>
</dbReference>
<evidence type="ECO:0000313" key="2">
    <source>
        <dbReference type="EMBL" id="CAB4575973.1"/>
    </source>
</evidence>
<dbReference type="CDD" id="cd11615">
    <property type="entry name" value="SAF_NeuB_like"/>
    <property type="match status" value="1"/>
</dbReference>
<dbReference type="SUPFAM" id="SSF51269">
    <property type="entry name" value="AFP III-like domain"/>
    <property type="match status" value="1"/>
</dbReference>
<dbReference type="GO" id="GO:0016051">
    <property type="term" value="P:carbohydrate biosynthetic process"/>
    <property type="evidence" value="ECO:0007669"/>
    <property type="project" value="InterPro"/>
</dbReference>
<accession>A0A6J6KBP5</accession>
<protein>
    <submittedName>
        <fullName evidence="3">Unannotated protein</fullName>
    </submittedName>
</protein>
<dbReference type="Pfam" id="PF08666">
    <property type="entry name" value="SAF"/>
    <property type="match status" value="1"/>
</dbReference>
<evidence type="ECO:0000259" key="1">
    <source>
        <dbReference type="PROSITE" id="PS50844"/>
    </source>
</evidence>
<dbReference type="InterPro" id="IPR036732">
    <property type="entry name" value="AFP_Neu5c_C_sf"/>
</dbReference>
<dbReference type="Pfam" id="PF03102">
    <property type="entry name" value="NeuB"/>
    <property type="match status" value="1"/>
</dbReference>
<reference evidence="3" key="1">
    <citation type="submission" date="2020-05" db="EMBL/GenBank/DDBJ databases">
        <authorList>
            <person name="Chiriac C."/>
            <person name="Salcher M."/>
            <person name="Ghai R."/>
            <person name="Kavagutti S V."/>
        </authorList>
    </citation>
    <scope>NUCLEOTIDE SEQUENCE</scope>
</reference>
<sequence>MKINGRDVGGTQPTYFIADVAANHDGSLDRARELMTLAKAAGADAAKFQHFRADHIVSDKGFRELGGQQSHQATWSKSVYEVYKDASLPWEWTKPLADHAASIGIDFFTSPYDIEAIDFVDDFVPAYKIGSGDITWLEAINHMASKGKPMILATGAATIDEVRRAVATIKAHGVPYSVMQCNTNYTGVAENLHHIHLNVLNTYHSEFPDAILGLSDHTHGNVTVLGAVAMGARVIEKHFTDDVHREGPDHHFSMTPETWREMVERTRDLEAALGSALKVVAENEKETVVIQRRGLRFARPLATGSVIGADDLVALRPATPGCITPDQLDAVIGARLLADVEFHDVVTHALIAKS</sequence>
<dbReference type="InterPro" id="IPR051690">
    <property type="entry name" value="PseI-like"/>
</dbReference>
<proteinExistence type="predicted"/>
<name>A0A6J6KBP5_9ZZZZ</name>
<evidence type="ECO:0000313" key="3">
    <source>
        <dbReference type="EMBL" id="CAB4645685.1"/>
    </source>
</evidence>
<dbReference type="EMBL" id="CAEZVY010000091">
    <property type="protein sequence ID" value="CAB4645685.1"/>
    <property type="molecule type" value="Genomic_DNA"/>
</dbReference>
<dbReference type="InterPro" id="IPR013974">
    <property type="entry name" value="SAF"/>
</dbReference>
<dbReference type="EMBL" id="CAEZTM010000050">
    <property type="protein sequence ID" value="CAB4575973.1"/>
    <property type="molecule type" value="Genomic_DNA"/>
</dbReference>
<feature type="domain" description="AFP-like" evidence="1">
    <location>
        <begin position="294"/>
        <end position="354"/>
    </location>
</feature>
<dbReference type="InterPro" id="IPR013132">
    <property type="entry name" value="PseI/NeuA/B-like_N"/>
</dbReference>
<dbReference type="PANTHER" id="PTHR42966:SF2">
    <property type="entry name" value="PSEUDAMINIC ACID SYNTHASE"/>
    <property type="match status" value="1"/>
</dbReference>
<organism evidence="3">
    <name type="scientific">freshwater metagenome</name>
    <dbReference type="NCBI Taxonomy" id="449393"/>
    <lineage>
        <taxon>unclassified sequences</taxon>
        <taxon>metagenomes</taxon>
        <taxon>ecological metagenomes</taxon>
    </lineage>
</organism>